<dbReference type="SUPFAM" id="SSF53150">
    <property type="entry name" value="DNA repair protein MutS, domain II"/>
    <property type="match status" value="1"/>
</dbReference>
<evidence type="ECO:0000256" key="9">
    <source>
        <dbReference type="HAMAP-Rule" id="MF_00096"/>
    </source>
</evidence>
<dbReference type="SUPFAM" id="SSF55271">
    <property type="entry name" value="DNA repair protein MutS, domain I"/>
    <property type="match status" value="1"/>
</dbReference>
<dbReference type="GO" id="GO:0030983">
    <property type="term" value="F:mismatched DNA binding"/>
    <property type="evidence" value="ECO:0007669"/>
    <property type="project" value="InterPro"/>
</dbReference>
<dbReference type="PANTHER" id="PTHR11361:SF34">
    <property type="entry name" value="DNA MISMATCH REPAIR PROTEIN MSH1, MITOCHONDRIAL"/>
    <property type="match status" value="1"/>
</dbReference>
<dbReference type="InterPro" id="IPR017261">
    <property type="entry name" value="DNA_mismatch_repair_MutS/MSH"/>
</dbReference>
<dbReference type="NCBIfam" id="NF003810">
    <property type="entry name" value="PRK05399.1"/>
    <property type="match status" value="1"/>
</dbReference>
<dbReference type="GO" id="GO:0005524">
    <property type="term" value="F:ATP binding"/>
    <property type="evidence" value="ECO:0007669"/>
    <property type="project" value="UniProtKB-UniRule"/>
</dbReference>
<proteinExistence type="inferred from homology"/>
<dbReference type="FunFam" id="1.10.1420.10:FF:000002">
    <property type="entry name" value="DNA mismatch repair protein MutS"/>
    <property type="match status" value="1"/>
</dbReference>
<dbReference type="PROSITE" id="PS00486">
    <property type="entry name" value="DNA_MISMATCH_REPAIR_2"/>
    <property type="match status" value="1"/>
</dbReference>
<dbReference type="Pfam" id="PF01624">
    <property type="entry name" value="MutS_I"/>
    <property type="match status" value="1"/>
</dbReference>
<gene>
    <name evidence="9 13" type="primary">mutS</name>
    <name evidence="13" type="ORF">V3330_08060</name>
</gene>
<evidence type="ECO:0000259" key="12">
    <source>
        <dbReference type="PROSITE" id="PS00486"/>
    </source>
</evidence>
<dbReference type="SMART" id="SM00533">
    <property type="entry name" value="MUTSd"/>
    <property type="match status" value="1"/>
</dbReference>
<keyword evidence="7 9" id="KW-0234">DNA repair</keyword>
<dbReference type="Proteomes" id="UP001359886">
    <property type="component" value="Unassembled WGS sequence"/>
</dbReference>
<dbReference type="AlphaFoldDB" id="A0AAW9RBW1"/>
<dbReference type="InterPro" id="IPR000432">
    <property type="entry name" value="DNA_mismatch_repair_MutS_C"/>
</dbReference>
<comment type="similarity">
    <text evidence="1 9 10">Belongs to the DNA mismatch repair MutS family.</text>
</comment>
<dbReference type="Gene3D" id="3.40.50.300">
    <property type="entry name" value="P-loop containing nucleotide triphosphate hydrolases"/>
    <property type="match status" value="1"/>
</dbReference>
<keyword evidence="14" id="KW-1185">Reference proteome</keyword>
<dbReference type="Pfam" id="PF05192">
    <property type="entry name" value="MutS_III"/>
    <property type="match status" value="1"/>
</dbReference>
<feature type="binding site" evidence="9">
    <location>
        <begin position="616"/>
        <end position="623"/>
    </location>
    <ligand>
        <name>ATP</name>
        <dbReference type="ChEBI" id="CHEBI:30616"/>
    </ligand>
</feature>
<comment type="function">
    <text evidence="8 9">This protein is involved in the repair of mismatches in DNA. It is possible that it carries out the mismatch recognition step. This protein has a weak ATPase activity.</text>
</comment>
<evidence type="ECO:0000256" key="4">
    <source>
        <dbReference type="ARBA" id="ARBA00022763"/>
    </source>
</evidence>
<feature type="domain" description="DNA mismatch repair proteins mutS family" evidence="12">
    <location>
        <begin position="690"/>
        <end position="706"/>
    </location>
</feature>
<keyword evidence="4 9" id="KW-0227">DNA damage</keyword>
<dbReference type="SUPFAM" id="SSF52540">
    <property type="entry name" value="P-loop containing nucleoside triphosphate hydrolases"/>
    <property type="match status" value="1"/>
</dbReference>
<dbReference type="InterPro" id="IPR036678">
    <property type="entry name" value="MutS_con_dom_sf"/>
</dbReference>
<evidence type="ECO:0000313" key="14">
    <source>
        <dbReference type="Proteomes" id="UP001359886"/>
    </source>
</evidence>
<dbReference type="InterPro" id="IPR016151">
    <property type="entry name" value="DNA_mismatch_repair_MutS_N"/>
</dbReference>
<dbReference type="Pfam" id="PF05188">
    <property type="entry name" value="MutS_II"/>
    <property type="match status" value="1"/>
</dbReference>
<dbReference type="InterPro" id="IPR007695">
    <property type="entry name" value="DNA_mismatch_repair_MutS-lik_N"/>
</dbReference>
<dbReference type="InterPro" id="IPR005748">
    <property type="entry name" value="DNA_mismatch_repair_MutS"/>
</dbReference>
<dbReference type="PANTHER" id="PTHR11361">
    <property type="entry name" value="DNA MISMATCH REPAIR PROTEIN MUTS FAMILY MEMBER"/>
    <property type="match status" value="1"/>
</dbReference>
<dbReference type="GO" id="GO:0140664">
    <property type="term" value="F:ATP-dependent DNA damage sensor activity"/>
    <property type="evidence" value="ECO:0007669"/>
    <property type="project" value="InterPro"/>
</dbReference>
<protein>
    <recommendedName>
        <fullName evidence="2 9">DNA mismatch repair protein MutS</fullName>
    </recommendedName>
</protein>
<dbReference type="SUPFAM" id="SSF48334">
    <property type="entry name" value="DNA repair protein MutS, domain III"/>
    <property type="match status" value="1"/>
</dbReference>
<dbReference type="PIRSF" id="PIRSF037677">
    <property type="entry name" value="DNA_mis_repair_Msh6"/>
    <property type="match status" value="1"/>
</dbReference>
<dbReference type="FunFam" id="3.40.50.300:FF:000283">
    <property type="entry name" value="DNA mismatch repair protein MutS"/>
    <property type="match status" value="1"/>
</dbReference>
<sequence>MSSAAPLELAGHTPLMQQYLGIKAEFPDTLVLFRMGDFYELFYDDAERAARLLDITLTTRGESAGQPIPMAGVPHHALDGYLARLVRQGESAAICEQIGEPTPGKGLVERRVVRIVTPGTLTEDALLESRREALLAAHASVGGQAALAWLDLASGRFRVRGIPDEADLEAQLGRLQPAELLVVDGLELPGLPTSRQRSRAAWKFNPRSAAKLLCEQFGTADLGGFGIEDLPAAITAAGVLVDYVQETQRTALPHLRGLHLELANTFVHIDANTRRNLEIDRSLDGSDDASLVGILDSSVTAMGGRLLRRWLGDPLRDRTTIEQRHDAVGELHAADGCAPLRQVLAGIADIERILSRVALRSARPRDLAALRQALEASPRLQRLIDDSGHAALRSAVGSLSGFPDLLALLQEALVQEPPALVRDGGVIARGYDEELDRLRDLSDNAAAFLTEYEQRQREETGIANLKVGYNRVHGYYIEVSKTQQQHVPNDYTRKQTLKAAERYITEELKQFEDQVLSSRERALTREKHCYEGLLDRLQSNLDGLQKLAASLARLDVLAAFAERAAALNLCRPEMSSESGLTITAGRHPVVEQLQSDPFTPNDLQLGPDRRMLIVTGPNMGGKSTYMRQTALIVLLAHAGSWVPADAARIGPIDRIFTRIGAGDELARGRSTFMVEMSETANILHNATRDSLVLMDEIGRGTSTYDGLALAWACAAYLARSVQSYTLFATHYFELTRMADDEPGVANVHLDAVEHRDRIVFMHAVQDGPASQSYGLQVAALAGIPRRVIEQARKHLDRLERQQRPDSPQLGLFDPAQSEPRIHEVPDTELDDIPADRINRRLEAVDPDSLTPREALDLVYELKRELDAGSD</sequence>
<reference evidence="13 14" key="1">
    <citation type="submission" date="2024-02" db="EMBL/GenBank/DDBJ databases">
        <title>A novel Wenzhouxiangellaceae bacterium, isolated from coastal sediments.</title>
        <authorList>
            <person name="Du Z.-J."/>
            <person name="Ye Y.-Q."/>
            <person name="Zhang X.-Y."/>
        </authorList>
    </citation>
    <scope>NUCLEOTIDE SEQUENCE [LARGE SCALE GENOMIC DNA]</scope>
    <source>
        <strain evidence="13 14">CH-27</strain>
    </source>
</reference>
<dbReference type="NCBIfam" id="TIGR01070">
    <property type="entry name" value="mutS1"/>
    <property type="match status" value="1"/>
</dbReference>
<organism evidence="13 14">
    <name type="scientific">Elongatibacter sediminis</name>
    <dbReference type="NCBI Taxonomy" id="3119006"/>
    <lineage>
        <taxon>Bacteria</taxon>
        <taxon>Pseudomonadati</taxon>
        <taxon>Pseudomonadota</taxon>
        <taxon>Gammaproteobacteria</taxon>
        <taxon>Chromatiales</taxon>
        <taxon>Wenzhouxiangellaceae</taxon>
        <taxon>Elongatibacter</taxon>
    </lineage>
</organism>
<evidence type="ECO:0000256" key="5">
    <source>
        <dbReference type="ARBA" id="ARBA00022840"/>
    </source>
</evidence>
<evidence type="ECO:0000256" key="10">
    <source>
        <dbReference type="RuleBase" id="RU003756"/>
    </source>
</evidence>
<keyword evidence="6 9" id="KW-0238">DNA-binding</keyword>
<dbReference type="Pfam" id="PF00488">
    <property type="entry name" value="MutS_V"/>
    <property type="match status" value="1"/>
</dbReference>
<dbReference type="EMBL" id="JAZHOG010000004">
    <property type="protein sequence ID" value="MEJ8567578.1"/>
    <property type="molecule type" value="Genomic_DNA"/>
</dbReference>
<evidence type="ECO:0000256" key="7">
    <source>
        <dbReference type="ARBA" id="ARBA00023204"/>
    </source>
</evidence>
<dbReference type="FunFam" id="3.40.1170.10:FF:000001">
    <property type="entry name" value="DNA mismatch repair protein MutS"/>
    <property type="match status" value="1"/>
</dbReference>
<dbReference type="InterPro" id="IPR027417">
    <property type="entry name" value="P-loop_NTPase"/>
</dbReference>
<dbReference type="Pfam" id="PF05190">
    <property type="entry name" value="MutS_IV"/>
    <property type="match status" value="1"/>
</dbReference>
<dbReference type="GO" id="GO:0006298">
    <property type="term" value="P:mismatch repair"/>
    <property type="evidence" value="ECO:0007669"/>
    <property type="project" value="UniProtKB-UniRule"/>
</dbReference>
<dbReference type="InterPro" id="IPR036187">
    <property type="entry name" value="DNA_mismatch_repair_MutS_sf"/>
</dbReference>
<dbReference type="Gene3D" id="1.10.1420.10">
    <property type="match status" value="2"/>
</dbReference>
<dbReference type="Gene3D" id="3.30.420.110">
    <property type="entry name" value="MutS, connector domain"/>
    <property type="match status" value="1"/>
</dbReference>
<accession>A0AAW9RBW1</accession>
<dbReference type="RefSeq" id="WP_354694895.1">
    <property type="nucleotide sequence ID" value="NZ_JAZHOG010000004.1"/>
</dbReference>
<keyword evidence="3 9" id="KW-0547">Nucleotide-binding</keyword>
<evidence type="ECO:0000256" key="2">
    <source>
        <dbReference type="ARBA" id="ARBA00021982"/>
    </source>
</evidence>
<dbReference type="SMART" id="SM00534">
    <property type="entry name" value="MUTSac"/>
    <property type="match status" value="1"/>
</dbReference>
<dbReference type="InterPro" id="IPR007860">
    <property type="entry name" value="DNA_mmatch_repair_MutS_con_dom"/>
</dbReference>
<dbReference type="Gene3D" id="6.10.140.430">
    <property type="match status" value="1"/>
</dbReference>
<evidence type="ECO:0000256" key="6">
    <source>
        <dbReference type="ARBA" id="ARBA00023125"/>
    </source>
</evidence>
<dbReference type="GO" id="GO:0003684">
    <property type="term" value="F:damaged DNA binding"/>
    <property type="evidence" value="ECO:0007669"/>
    <property type="project" value="UniProtKB-UniRule"/>
</dbReference>
<evidence type="ECO:0000256" key="8">
    <source>
        <dbReference type="ARBA" id="ARBA00024647"/>
    </source>
</evidence>
<dbReference type="InterPro" id="IPR007861">
    <property type="entry name" value="DNA_mismatch_repair_MutS_clamp"/>
</dbReference>
<dbReference type="HAMAP" id="MF_00096">
    <property type="entry name" value="MutS"/>
    <property type="match status" value="1"/>
</dbReference>
<comment type="caution">
    <text evidence="13">The sequence shown here is derived from an EMBL/GenBank/DDBJ whole genome shotgun (WGS) entry which is preliminary data.</text>
</comment>
<evidence type="ECO:0000256" key="11">
    <source>
        <dbReference type="SAM" id="MobiDB-lite"/>
    </source>
</evidence>
<dbReference type="Gene3D" id="3.40.1170.10">
    <property type="entry name" value="DNA repair protein MutS, domain I"/>
    <property type="match status" value="1"/>
</dbReference>
<dbReference type="CDD" id="cd03284">
    <property type="entry name" value="ABC_MutS1"/>
    <property type="match status" value="1"/>
</dbReference>
<evidence type="ECO:0000256" key="1">
    <source>
        <dbReference type="ARBA" id="ARBA00006271"/>
    </source>
</evidence>
<feature type="region of interest" description="Disordered" evidence="11">
    <location>
        <begin position="798"/>
        <end position="834"/>
    </location>
</feature>
<dbReference type="InterPro" id="IPR045076">
    <property type="entry name" value="MutS"/>
</dbReference>
<name>A0AAW9RBW1_9GAMM</name>
<dbReference type="GO" id="GO:0005829">
    <property type="term" value="C:cytosol"/>
    <property type="evidence" value="ECO:0007669"/>
    <property type="project" value="TreeGrafter"/>
</dbReference>
<keyword evidence="5 9" id="KW-0067">ATP-binding</keyword>
<evidence type="ECO:0000256" key="3">
    <source>
        <dbReference type="ARBA" id="ARBA00022741"/>
    </source>
</evidence>
<evidence type="ECO:0000313" key="13">
    <source>
        <dbReference type="EMBL" id="MEJ8567578.1"/>
    </source>
</evidence>
<dbReference type="InterPro" id="IPR007696">
    <property type="entry name" value="DNA_mismatch_repair_MutS_core"/>
</dbReference>